<dbReference type="GO" id="GO:0006412">
    <property type="term" value="P:translation"/>
    <property type="evidence" value="ECO:0007669"/>
    <property type="project" value="InterPro"/>
</dbReference>
<dbReference type="Gene3D" id="1.20.5.710">
    <property type="entry name" value="Single helix bin"/>
    <property type="match status" value="1"/>
</dbReference>
<evidence type="ECO:0000259" key="4">
    <source>
        <dbReference type="Pfam" id="PF00542"/>
    </source>
</evidence>
<reference evidence="6" key="1">
    <citation type="submission" date="2023-10" db="EMBL/GenBank/DDBJ databases">
        <title>Genome assemblies of two species of porcelain crab, Petrolisthes cinctipes and Petrolisthes manimaculis (Anomura: Porcellanidae).</title>
        <authorList>
            <person name="Angst P."/>
        </authorList>
    </citation>
    <scope>NUCLEOTIDE SEQUENCE</scope>
    <source>
        <strain evidence="6">PB745_01</strain>
        <tissue evidence="6">Gill</tissue>
    </source>
</reference>
<dbReference type="Pfam" id="PF16320">
    <property type="entry name" value="Ribosomal_L12_N"/>
    <property type="match status" value="1"/>
</dbReference>
<dbReference type="PANTHER" id="PTHR45987">
    <property type="entry name" value="39S RIBOSOMAL PROTEIN L12"/>
    <property type="match status" value="1"/>
</dbReference>
<dbReference type="InterPro" id="IPR013823">
    <property type="entry name" value="Ribosomal_bL12_C"/>
</dbReference>
<dbReference type="InterPro" id="IPR000206">
    <property type="entry name" value="Ribosomal_bL12"/>
</dbReference>
<dbReference type="SUPFAM" id="SSF48300">
    <property type="entry name" value="Ribosomal protein L7/12, oligomerisation (N-terminal) domain"/>
    <property type="match status" value="1"/>
</dbReference>
<dbReference type="Pfam" id="PF00542">
    <property type="entry name" value="Ribosomal_L12"/>
    <property type="match status" value="1"/>
</dbReference>
<sequence>MQALRSVATSNYSALTCLMRQRVLAPTSMSVIHNCSHLQSRNMSAEPLAVPTPENAPKVYPEKIQTIVNQISQLTLVEVAELNALLKTTLNIPDAPMMAFGAAPGGPAAAQEEEEEELEPVKVQTSFTLRMTKYDESRKVPLIKEVKAKLEGFNLVQAKKFVESCPCVVKADIPKDEAEQLAEAFKAVGAECIVE</sequence>
<dbReference type="Gene3D" id="3.30.1390.10">
    <property type="match status" value="1"/>
</dbReference>
<accession>A0AAE1FR85</accession>
<dbReference type="InterPro" id="IPR036235">
    <property type="entry name" value="Ribosomal_bL12_oligo_N_sf"/>
</dbReference>
<dbReference type="InterPro" id="IPR008932">
    <property type="entry name" value="Ribosomal_bL12_oligo"/>
</dbReference>
<evidence type="ECO:0000313" key="7">
    <source>
        <dbReference type="Proteomes" id="UP001286313"/>
    </source>
</evidence>
<organism evidence="6 7">
    <name type="scientific">Petrolisthes cinctipes</name>
    <name type="common">Flat porcelain crab</name>
    <dbReference type="NCBI Taxonomy" id="88211"/>
    <lineage>
        <taxon>Eukaryota</taxon>
        <taxon>Metazoa</taxon>
        <taxon>Ecdysozoa</taxon>
        <taxon>Arthropoda</taxon>
        <taxon>Crustacea</taxon>
        <taxon>Multicrustacea</taxon>
        <taxon>Malacostraca</taxon>
        <taxon>Eumalacostraca</taxon>
        <taxon>Eucarida</taxon>
        <taxon>Decapoda</taxon>
        <taxon>Pleocyemata</taxon>
        <taxon>Anomura</taxon>
        <taxon>Galatheoidea</taxon>
        <taxon>Porcellanidae</taxon>
        <taxon>Petrolisthes</taxon>
    </lineage>
</organism>
<dbReference type="PANTHER" id="PTHR45987:SF4">
    <property type="entry name" value="LARGE RIBOSOMAL SUBUNIT PROTEIN BL12M"/>
    <property type="match status" value="1"/>
</dbReference>
<feature type="domain" description="Large ribosomal subunit protein bL12 oligomerization" evidence="5">
    <location>
        <begin position="63"/>
        <end position="109"/>
    </location>
</feature>
<keyword evidence="2" id="KW-0689">Ribosomal protein</keyword>
<keyword evidence="3" id="KW-0687">Ribonucleoprotein</keyword>
<evidence type="ECO:0000313" key="6">
    <source>
        <dbReference type="EMBL" id="KAK3877772.1"/>
    </source>
</evidence>
<protein>
    <recommendedName>
        <fullName evidence="8">Mitochondrial ribosomal protein L12</fullName>
    </recommendedName>
</protein>
<dbReference type="GO" id="GO:0005762">
    <property type="term" value="C:mitochondrial large ribosomal subunit"/>
    <property type="evidence" value="ECO:0007669"/>
    <property type="project" value="TreeGrafter"/>
</dbReference>
<dbReference type="EMBL" id="JAWQEG010001631">
    <property type="protein sequence ID" value="KAK3877772.1"/>
    <property type="molecule type" value="Genomic_DNA"/>
</dbReference>
<feature type="domain" description="Large ribosomal subunit protein bL12 C-terminal" evidence="4">
    <location>
        <begin position="127"/>
        <end position="193"/>
    </location>
</feature>
<evidence type="ECO:0000256" key="3">
    <source>
        <dbReference type="ARBA" id="ARBA00023274"/>
    </source>
</evidence>
<dbReference type="InterPro" id="IPR014719">
    <property type="entry name" value="Ribosomal_bL12_C/ClpS-like"/>
</dbReference>
<keyword evidence="7" id="KW-1185">Reference proteome</keyword>
<evidence type="ECO:0000256" key="1">
    <source>
        <dbReference type="ARBA" id="ARBA00007197"/>
    </source>
</evidence>
<comment type="similarity">
    <text evidence="1">Belongs to the bacterial ribosomal protein bL12 family.</text>
</comment>
<evidence type="ECO:0008006" key="8">
    <source>
        <dbReference type="Google" id="ProtNLM"/>
    </source>
</evidence>
<evidence type="ECO:0000256" key="2">
    <source>
        <dbReference type="ARBA" id="ARBA00022980"/>
    </source>
</evidence>
<dbReference type="Proteomes" id="UP001286313">
    <property type="component" value="Unassembled WGS sequence"/>
</dbReference>
<dbReference type="GO" id="GO:0003729">
    <property type="term" value="F:mRNA binding"/>
    <property type="evidence" value="ECO:0007669"/>
    <property type="project" value="TreeGrafter"/>
</dbReference>
<dbReference type="GO" id="GO:0003735">
    <property type="term" value="F:structural constituent of ribosome"/>
    <property type="evidence" value="ECO:0007669"/>
    <property type="project" value="InterPro"/>
</dbReference>
<name>A0AAE1FR85_PETCI</name>
<comment type="caution">
    <text evidence="6">The sequence shown here is derived from an EMBL/GenBank/DDBJ whole genome shotgun (WGS) entry which is preliminary data.</text>
</comment>
<proteinExistence type="inferred from homology"/>
<dbReference type="SUPFAM" id="SSF54736">
    <property type="entry name" value="ClpS-like"/>
    <property type="match status" value="1"/>
</dbReference>
<gene>
    <name evidence="6" type="ORF">Pcinc_017542</name>
</gene>
<dbReference type="AlphaFoldDB" id="A0AAE1FR85"/>
<evidence type="ECO:0000259" key="5">
    <source>
        <dbReference type="Pfam" id="PF16320"/>
    </source>
</evidence>